<sequence length="178" mass="18902">MAVTGSIQLSGLRVGANLGLMKHVLGTVLTALILTGCGPLSIYFREGISVSRMQSDTTDCQVKALRDAPVATEIRQRPPIYFPGRTVCNAAGQCYTTPGWWEPGNVYSVDPNAGLRSRVEQQCMAQKGYSPVQLPSCSQNVAAQVQPVRGAKLPPLGPKSCVVRFEDGSIQVVTPAAG</sequence>
<keyword evidence="3" id="KW-1185">Reference proteome</keyword>
<feature type="transmembrane region" description="Helical" evidence="1">
    <location>
        <begin position="20"/>
        <end position="44"/>
    </location>
</feature>
<keyword evidence="1" id="KW-1133">Transmembrane helix</keyword>
<dbReference type="EMBL" id="FMZV01000001">
    <property type="protein sequence ID" value="SDC13539.1"/>
    <property type="molecule type" value="Genomic_DNA"/>
</dbReference>
<organism evidence="2 3">
    <name type="scientific">Ruegeria marina</name>
    <dbReference type="NCBI Taxonomy" id="639004"/>
    <lineage>
        <taxon>Bacteria</taxon>
        <taxon>Pseudomonadati</taxon>
        <taxon>Pseudomonadota</taxon>
        <taxon>Alphaproteobacteria</taxon>
        <taxon>Rhodobacterales</taxon>
        <taxon>Roseobacteraceae</taxon>
        <taxon>Ruegeria</taxon>
    </lineage>
</organism>
<gene>
    <name evidence="2" type="ORF">SAMN04488239_101270</name>
</gene>
<evidence type="ECO:0000256" key="1">
    <source>
        <dbReference type="SAM" id="Phobius"/>
    </source>
</evidence>
<name>A0A1G6J4J4_9RHOB</name>
<evidence type="ECO:0000313" key="3">
    <source>
        <dbReference type="Proteomes" id="UP000199628"/>
    </source>
</evidence>
<accession>A0A1G6J4J4</accession>
<keyword evidence="1" id="KW-0472">Membrane</keyword>
<dbReference type="Proteomes" id="UP000199628">
    <property type="component" value="Unassembled WGS sequence"/>
</dbReference>
<dbReference type="AlphaFoldDB" id="A0A1G6J4J4"/>
<dbReference type="STRING" id="639004.SAMN04488239_101270"/>
<protein>
    <submittedName>
        <fullName evidence="2">Uncharacterized protein</fullName>
    </submittedName>
</protein>
<keyword evidence="1" id="KW-0812">Transmembrane</keyword>
<reference evidence="3" key="1">
    <citation type="submission" date="2016-10" db="EMBL/GenBank/DDBJ databases">
        <authorList>
            <person name="Varghese N."/>
            <person name="Submissions S."/>
        </authorList>
    </citation>
    <scope>NUCLEOTIDE SEQUENCE [LARGE SCALE GENOMIC DNA]</scope>
    <source>
        <strain evidence="3">CGMCC 1.9108</strain>
    </source>
</reference>
<evidence type="ECO:0000313" key="2">
    <source>
        <dbReference type="EMBL" id="SDC13539.1"/>
    </source>
</evidence>
<proteinExistence type="predicted"/>